<organism evidence="1 2">
    <name type="scientific">Luteolibacter arcticus</name>
    <dbReference type="NCBI Taxonomy" id="1581411"/>
    <lineage>
        <taxon>Bacteria</taxon>
        <taxon>Pseudomonadati</taxon>
        <taxon>Verrucomicrobiota</taxon>
        <taxon>Verrucomicrobiia</taxon>
        <taxon>Verrucomicrobiales</taxon>
        <taxon>Verrucomicrobiaceae</taxon>
        <taxon>Luteolibacter</taxon>
    </lineage>
</organism>
<dbReference type="EMBL" id="JAPDDT010000035">
    <property type="protein sequence ID" value="MCW1926657.1"/>
    <property type="molecule type" value="Genomic_DNA"/>
</dbReference>
<reference evidence="1 2" key="1">
    <citation type="submission" date="2022-10" db="EMBL/GenBank/DDBJ databases">
        <title>Luteolibacter arcticus strain CCTCC AB 2014275, whole genome shotgun sequencing project.</title>
        <authorList>
            <person name="Zhao G."/>
            <person name="Shen L."/>
        </authorList>
    </citation>
    <scope>NUCLEOTIDE SEQUENCE [LARGE SCALE GENOMIC DNA]</scope>
    <source>
        <strain evidence="1 2">CCTCC AB 2014275</strain>
    </source>
</reference>
<comment type="caution">
    <text evidence="1">The sequence shown here is derived from an EMBL/GenBank/DDBJ whole genome shotgun (WGS) entry which is preliminary data.</text>
</comment>
<protein>
    <submittedName>
        <fullName evidence="1">Uncharacterized protein</fullName>
    </submittedName>
</protein>
<keyword evidence="2" id="KW-1185">Reference proteome</keyword>
<evidence type="ECO:0000313" key="1">
    <source>
        <dbReference type="EMBL" id="MCW1926657.1"/>
    </source>
</evidence>
<dbReference type="Proteomes" id="UP001320876">
    <property type="component" value="Unassembled WGS sequence"/>
</dbReference>
<sequence length="118" mass="13592">MPPRPINRSRLFWAGILGLAFLLWAWVVPAKGWSVHWSRNVTSLRLECGHGIIRFIHTSMDESNGEFGPDLSSSIWMPVDGEPKNRLWKLEWGSGRDVDVPVQRIHYLTLPFWLLTAL</sequence>
<dbReference type="RefSeq" id="WP_264490765.1">
    <property type="nucleotide sequence ID" value="NZ_JAPDDT010000035.1"/>
</dbReference>
<proteinExistence type="predicted"/>
<gene>
    <name evidence="1" type="ORF">OKA05_29155</name>
</gene>
<name>A0ABT3GT14_9BACT</name>
<evidence type="ECO:0000313" key="2">
    <source>
        <dbReference type="Proteomes" id="UP001320876"/>
    </source>
</evidence>
<accession>A0ABT3GT14</accession>